<dbReference type="InterPro" id="IPR014729">
    <property type="entry name" value="Rossmann-like_a/b/a_fold"/>
</dbReference>
<keyword evidence="13" id="KW-1185">Reference proteome</keyword>
<gene>
    <name evidence="8 12" type="primary">argS</name>
    <name evidence="12" type="ORF">GCM10009069_21690</name>
</gene>
<dbReference type="Gene3D" id="3.40.50.620">
    <property type="entry name" value="HUPs"/>
    <property type="match status" value="1"/>
</dbReference>
<evidence type="ECO:0000256" key="8">
    <source>
        <dbReference type="HAMAP-Rule" id="MF_00123"/>
    </source>
</evidence>
<feature type="domain" description="DALR anticodon binding" evidence="10">
    <location>
        <begin position="474"/>
        <end position="590"/>
    </location>
</feature>
<feature type="short sequence motif" description="'HIGH' region" evidence="8">
    <location>
        <begin position="125"/>
        <end position="135"/>
    </location>
</feature>
<dbReference type="SUPFAM" id="SSF47323">
    <property type="entry name" value="Anticodon-binding domain of a subclass of class I aminoacyl-tRNA synthetases"/>
    <property type="match status" value="1"/>
</dbReference>
<comment type="subcellular location">
    <subcellularLocation>
        <location evidence="8">Cytoplasm</location>
    </subcellularLocation>
</comment>
<dbReference type="Pfam" id="PF05746">
    <property type="entry name" value="DALR_1"/>
    <property type="match status" value="1"/>
</dbReference>
<keyword evidence="8" id="KW-0963">Cytoplasm</keyword>
<evidence type="ECO:0000259" key="10">
    <source>
        <dbReference type="SMART" id="SM00836"/>
    </source>
</evidence>
<feature type="domain" description="Arginyl tRNA synthetase N-terminal" evidence="11">
    <location>
        <begin position="1"/>
        <end position="90"/>
    </location>
</feature>
<accession>A0A8J3CTS2</accession>
<reference evidence="12" key="2">
    <citation type="submission" date="2020-09" db="EMBL/GenBank/DDBJ databases">
        <authorList>
            <person name="Sun Q."/>
            <person name="Kim S."/>
        </authorList>
    </citation>
    <scope>NUCLEOTIDE SEQUENCE</scope>
    <source>
        <strain evidence="12">KCTC 32513</strain>
    </source>
</reference>
<dbReference type="InterPro" id="IPR001278">
    <property type="entry name" value="Arg-tRNA-ligase"/>
</dbReference>
<keyword evidence="6 8" id="KW-0030">Aminoacyl-tRNA synthetase</keyword>
<evidence type="ECO:0000256" key="6">
    <source>
        <dbReference type="ARBA" id="ARBA00023146"/>
    </source>
</evidence>
<comment type="similarity">
    <text evidence="1 8 9">Belongs to the class-I aminoacyl-tRNA synthetase family.</text>
</comment>
<comment type="caution">
    <text evidence="12">The sequence shown here is derived from an EMBL/GenBank/DDBJ whole genome shotgun (WGS) entry which is preliminary data.</text>
</comment>
<dbReference type="GO" id="GO:0005737">
    <property type="term" value="C:cytoplasm"/>
    <property type="evidence" value="ECO:0007669"/>
    <property type="project" value="UniProtKB-SubCell"/>
</dbReference>
<dbReference type="GO" id="GO:0006420">
    <property type="term" value="P:arginyl-tRNA aminoacylation"/>
    <property type="evidence" value="ECO:0007669"/>
    <property type="project" value="UniProtKB-UniRule"/>
</dbReference>
<dbReference type="NCBIfam" id="TIGR00456">
    <property type="entry name" value="argS"/>
    <property type="match status" value="1"/>
</dbReference>
<evidence type="ECO:0000313" key="12">
    <source>
        <dbReference type="EMBL" id="GHA98463.1"/>
    </source>
</evidence>
<dbReference type="PRINTS" id="PR01038">
    <property type="entry name" value="TRNASYNTHARG"/>
</dbReference>
<organism evidence="12 13">
    <name type="scientific">Algimonas arctica</name>
    <dbReference type="NCBI Taxonomy" id="1479486"/>
    <lineage>
        <taxon>Bacteria</taxon>
        <taxon>Pseudomonadati</taxon>
        <taxon>Pseudomonadota</taxon>
        <taxon>Alphaproteobacteria</taxon>
        <taxon>Maricaulales</taxon>
        <taxon>Robiginitomaculaceae</taxon>
        <taxon>Algimonas</taxon>
    </lineage>
</organism>
<evidence type="ECO:0000256" key="1">
    <source>
        <dbReference type="ARBA" id="ARBA00005594"/>
    </source>
</evidence>
<comment type="catalytic activity">
    <reaction evidence="7 8">
        <text>tRNA(Arg) + L-arginine + ATP = L-arginyl-tRNA(Arg) + AMP + diphosphate</text>
        <dbReference type="Rhea" id="RHEA:20301"/>
        <dbReference type="Rhea" id="RHEA-COMP:9658"/>
        <dbReference type="Rhea" id="RHEA-COMP:9673"/>
        <dbReference type="ChEBI" id="CHEBI:30616"/>
        <dbReference type="ChEBI" id="CHEBI:32682"/>
        <dbReference type="ChEBI" id="CHEBI:33019"/>
        <dbReference type="ChEBI" id="CHEBI:78442"/>
        <dbReference type="ChEBI" id="CHEBI:78513"/>
        <dbReference type="ChEBI" id="CHEBI:456215"/>
        <dbReference type="EC" id="6.1.1.19"/>
    </reaction>
</comment>
<dbReference type="InterPro" id="IPR009080">
    <property type="entry name" value="tRNAsynth_Ia_anticodon-bd"/>
</dbReference>
<dbReference type="PANTHER" id="PTHR11956">
    <property type="entry name" value="ARGINYL-TRNA SYNTHETASE"/>
    <property type="match status" value="1"/>
</dbReference>
<dbReference type="RefSeq" id="WP_189498336.1">
    <property type="nucleotide sequence ID" value="NZ_BMZH01000009.1"/>
</dbReference>
<dbReference type="Gene3D" id="1.10.730.10">
    <property type="entry name" value="Isoleucyl-tRNA Synthetase, Domain 1"/>
    <property type="match status" value="1"/>
</dbReference>
<dbReference type="InterPro" id="IPR008909">
    <property type="entry name" value="DALR_anticod-bd"/>
</dbReference>
<evidence type="ECO:0000256" key="9">
    <source>
        <dbReference type="RuleBase" id="RU363038"/>
    </source>
</evidence>
<dbReference type="Pfam" id="PF03485">
    <property type="entry name" value="Arg_tRNA_synt_N"/>
    <property type="match status" value="1"/>
</dbReference>
<dbReference type="AlphaFoldDB" id="A0A8J3CTS2"/>
<keyword evidence="3 8" id="KW-0547">Nucleotide-binding</keyword>
<dbReference type="Pfam" id="PF00750">
    <property type="entry name" value="tRNA-synt_1d"/>
    <property type="match status" value="1"/>
</dbReference>
<dbReference type="Gene3D" id="3.30.1360.70">
    <property type="entry name" value="Arginyl tRNA synthetase N-terminal domain"/>
    <property type="match status" value="1"/>
</dbReference>
<name>A0A8J3CTS2_9PROT</name>
<dbReference type="SMART" id="SM00836">
    <property type="entry name" value="DALR_1"/>
    <property type="match status" value="1"/>
</dbReference>
<evidence type="ECO:0000259" key="11">
    <source>
        <dbReference type="SMART" id="SM01016"/>
    </source>
</evidence>
<protein>
    <recommendedName>
        <fullName evidence="8">Arginine--tRNA ligase</fullName>
        <ecNumber evidence="8">6.1.1.19</ecNumber>
    </recommendedName>
    <alternativeName>
        <fullName evidence="8">Arginyl-tRNA synthetase</fullName>
        <shortName evidence="8">ArgRS</shortName>
    </alternativeName>
</protein>
<evidence type="ECO:0000256" key="5">
    <source>
        <dbReference type="ARBA" id="ARBA00022917"/>
    </source>
</evidence>
<reference evidence="12" key="1">
    <citation type="journal article" date="2014" name="Int. J. Syst. Evol. Microbiol.">
        <title>Complete genome sequence of Corynebacterium casei LMG S-19264T (=DSM 44701T), isolated from a smear-ripened cheese.</title>
        <authorList>
            <consortium name="US DOE Joint Genome Institute (JGI-PGF)"/>
            <person name="Walter F."/>
            <person name="Albersmeier A."/>
            <person name="Kalinowski J."/>
            <person name="Ruckert C."/>
        </authorList>
    </citation>
    <scope>NUCLEOTIDE SEQUENCE</scope>
    <source>
        <strain evidence="12">KCTC 32513</strain>
    </source>
</reference>
<keyword evidence="5 8" id="KW-0648">Protein biosynthesis</keyword>
<dbReference type="InterPro" id="IPR005148">
    <property type="entry name" value="Arg-tRNA-synth_N"/>
</dbReference>
<dbReference type="InterPro" id="IPR035684">
    <property type="entry name" value="ArgRS_core"/>
</dbReference>
<evidence type="ECO:0000256" key="3">
    <source>
        <dbReference type="ARBA" id="ARBA00022741"/>
    </source>
</evidence>
<dbReference type="InterPro" id="IPR036695">
    <property type="entry name" value="Arg-tRNA-synth_N_sf"/>
</dbReference>
<dbReference type="SUPFAM" id="SSF55190">
    <property type="entry name" value="Arginyl-tRNA synthetase (ArgRS), N-terminal 'additional' domain"/>
    <property type="match status" value="1"/>
</dbReference>
<dbReference type="HAMAP" id="MF_00123">
    <property type="entry name" value="Arg_tRNA_synth"/>
    <property type="match status" value="1"/>
</dbReference>
<dbReference type="SUPFAM" id="SSF52374">
    <property type="entry name" value="Nucleotidylyl transferase"/>
    <property type="match status" value="1"/>
</dbReference>
<evidence type="ECO:0000256" key="7">
    <source>
        <dbReference type="ARBA" id="ARBA00049339"/>
    </source>
</evidence>
<dbReference type="GO" id="GO:0005524">
    <property type="term" value="F:ATP binding"/>
    <property type="evidence" value="ECO:0007669"/>
    <property type="project" value="UniProtKB-UniRule"/>
</dbReference>
<proteinExistence type="inferred from homology"/>
<dbReference type="GO" id="GO:0004814">
    <property type="term" value="F:arginine-tRNA ligase activity"/>
    <property type="evidence" value="ECO:0007669"/>
    <property type="project" value="UniProtKB-UniRule"/>
</dbReference>
<evidence type="ECO:0000313" key="13">
    <source>
        <dbReference type="Proteomes" id="UP000634004"/>
    </source>
</evidence>
<keyword evidence="4 8" id="KW-0067">ATP-binding</keyword>
<sequence>MTLQSRLSDAFGEAFAALGHDATFGVVVESSKGDAPYQCNGAMAAAGAAKKRGEKLNPRDVASAVAAHLADNPLIETLEIAGPGFLNITPSAQALAETAQAISEDPIRGLSAGAELTIVIDYGGANVAKPMHVGHLRSAVIGEALKRLMRARGHTVIGDAHLGDWGLQMGHLISELAIEQPSLIYFDEAYDGNYPDISPVTMDDLARLYPQASNAAKDDADRMELSRVATADLQAGHKGYRALLDHFIAVSVEALKEGYGRLGVEFDLWNGEACVDPLIPDMVEELRHAGLAEEDGGALIVRIEREDDKKEMPPVMLLASSGAVLYHTTDLATLVDRKAQINPDLILYVVDQRQALHFEQIFRATAKAGWFREDQLEHLGFGTMNGTDGKPFKTRDGGVLRLEDLMEMMQTAAETRLTESGIGADFDPEERAEVARLVGLAALKFADLQNARLTNYVFDPERFTAFEGKTGPYLLYAAVRIKSILRKADDMGAAFGPIIPEDPAEVALVLALDAYPKAIALAAEKRAPHILCDHVYGLAQAFSRFYTNCPILVDETPEVIRASRLSLAKATLEQLEHGLGIIGLDVPEKM</sequence>
<dbReference type="PANTHER" id="PTHR11956:SF5">
    <property type="entry name" value="ARGININE--TRNA LIGASE, CYTOPLASMIC"/>
    <property type="match status" value="1"/>
</dbReference>
<dbReference type="EMBL" id="BMZH01000009">
    <property type="protein sequence ID" value="GHA98463.1"/>
    <property type="molecule type" value="Genomic_DNA"/>
</dbReference>
<dbReference type="EC" id="6.1.1.19" evidence="8"/>
<dbReference type="SMART" id="SM01016">
    <property type="entry name" value="Arg_tRNA_synt_N"/>
    <property type="match status" value="1"/>
</dbReference>
<dbReference type="Proteomes" id="UP000634004">
    <property type="component" value="Unassembled WGS sequence"/>
</dbReference>
<comment type="subunit">
    <text evidence="8">Monomer.</text>
</comment>
<evidence type="ECO:0000256" key="4">
    <source>
        <dbReference type="ARBA" id="ARBA00022840"/>
    </source>
</evidence>
<evidence type="ECO:0000256" key="2">
    <source>
        <dbReference type="ARBA" id="ARBA00022598"/>
    </source>
</evidence>
<keyword evidence="2 8" id="KW-0436">Ligase</keyword>